<keyword evidence="3" id="KW-1185">Reference proteome</keyword>
<reference evidence="3" key="1">
    <citation type="journal article" date="2019" name="Int. J. Syst. Evol. Microbiol.">
        <title>The Global Catalogue of Microorganisms (GCM) 10K type strain sequencing project: providing services to taxonomists for standard genome sequencing and annotation.</title>
        <authorList>
            <consortium name="The Broad Institute Genomics Platform"/>
            <consortium name="The Broad Institute Genome Sequencing Center for Infectious Disease"/>
            <person name="Wu L."/>
            <person name="Ma J."/>
        </authorList>
    </citation>
    <scope>NUCLEOTIDE SEQUENCE [LARGE SCALE GENOMIC DNA]</scope>
    <source>
        <strain evidence="3">JCM 16925</strain>
    </source>
</reference>
<protein>
    <submittedName>
        <fullName evidence="2">Uncharacterized protein</fullName>
    </submittedName>
</protein>
<organism evidence="2 3">
    <name type="scientific">Streptomyces shaanxiensis</name>
    <dbReference type="NCBI Taxonomy" id="653357"/>
    <lineage>
        <taxon>Bacteria</taxon>
        <taxon>Bacillati</taxon>
        <taxon>Actinomycetota</taxon>
        <taxon>Actinomycetes</taxon>
        <taxon>Kitasatosporales</taxon>
        <taxon>Streptomycetaceae</taxon>
        <taxon>Streptomyces</taxon>
    </lineage>
</organism>
<proteinExistence type="predicted"/>
<comment type="caution">
    <text evidence="2">The sequence shown here is derived from an EMBL/GenBank/DDBJ whole genome shotgun (WGS) entry which is preliminary data.</text>
</comment>
<accession>A0ABP7VQL3</accession>
<evidence type="ECO:0000313" key="2">
    <source>
        <dbReference type="EMBL" id="GAA4072432.1"/>
    </source>
</evidence>
<feature type="compositionally biased region" description="Polar residues" evidence="1">
    <location>
        <begin position="101"/>
        <end position="111"/>
    </location>
</feature>
<name>A0ABP7VQL3_9ACTN</name>
<dbReference type="EMBL" id="BAAAZY010000013">
    <property type="protein sequence ID" value="GAA4072432.1"/>
    <property type="molecule type" value="Genomic_DNA"/>
</dbReference>
<evidence type="ECO:0000256" key="1">
    <source>
        <dbReference type="SAM" id="MobiDB-lite"/>
    </source>
</evidence>
<gene>
    <name evidence="2" type="ORF">GCM10022233_57000</name>
</gene>
<feature type="region of interest" description="Disordered" evidence="1">
    <location>
        <begin position="99"/>
        <end position="136"/>
    </location>
</feature>
<evidence type="ECO:0000313" key="3">
    <source>
        <dbReference type="Proteomes" id="UP001499984"/>
    </source>
</evidence>
<sequence>MKSESVAAVVSAAIALGAAFVALHAARGNSVRAAYELARSLYTELTSKDTAALRSTLTFCRLAESRTADDTRRVLDDYFALLWQFERIRAGRESLVGQRRLNGNNNVSNAEGTEHGSARQPGLLRRTRPAPDQTGP</sequence>
<dbReference type="RefSeq" id="WP_345016666.1">
    <property type="nucleotide sequence ID" value="NZ_BAAAZY010000013.1"/>
</dbReference>
<dbReference type="Proteomes" id="UP001499984">
    <property type="component" value="Unassembled WGS sequence"/>
</dbReference>